<proteinExistence type="inferred from homology"/>
<keyword evidence="8 10" id="KW-0675">Receptor</keyword>
<feature type="transmembrane region" description="Helical" evidence="10">
    <location>
        <begin position="245"/>
        <end position="264"/>
    </location>
</feature>
<keyword evidence="12" id="KW-1185">Reference proteome</keyword>
<evidence type="ECO:0000256" key="5">
    <source>
        <dbReference type="ARBA" id="ARBA00022725"/>
    </source>
</evidence>
<feature type="transmembrane region" description="Helical" evidence="10">
    <location>
        <begin position="73"/>
        <end position="91"/>
    </location>
</feature>
<keyword evidence="9 10" id="KW-0807">Transducer</keyword>
<evidence type="ECO:0000313" key="11">
    <source>
        <dbReference type="EMBL" id="KAK2583187.1"/>
    </source>
</evidence>
<evidence type="ECO:0000256" key="10">
    <source>
        <dbReference type="RuleBase" id="RU351113"/>
    </source>
</evidence>
<evidence type="ECO:0000256" key="2">
    <source>
        <dbReference type="ARBA" id="ARBA00022475"/>
    </source>
</evidence>
<feature type="transmembrane region" description="Helical" evidence="10">
    <location>
        <begin position="16"/>
        <end position="35"/>
    </location>
</feature>
<dbReference type="GO" id="GO:0004984">
    <property type="term" value="F:olfactory receptor activity"/>
    <property type="evidence" value="ECO:0007669"/>
    <property type="project" value="InterPro"/>
</dbReference>
<comment type="subcellular location">
    <subcellularLocation>
        <location evidence="1 10">Cell membrane</location>
        <topology evidence="1 10">Multi-pass membrane protein</topology>
    </subcellularLocation>
</comment>
<evidence type="ECO:0000256" key="1">
    <source>
        <dbReference type="ARBA" id="ARBA00004651"/>
    </source>
</evidence>
<gene>
    <name evidence="11" type="ORF">KPH14_009207</name>
</gene>
<evidence type="ECO:0000256" key="8">
    <source>
        <dbReference type="ARBA" id="ARBA00023170"/>
    </source>
</evidence>
<reference evidence="11" key="1">
    <citation type="submission" date="2021-08" db="EMBL/GenBank/DDBJ databases">
        <authorList>
            <person name="Misof B."/>
            <person name="Oliver O."/>
            <person name="Podsiadlowski L."/>
            <person name="Donath A."/>
            <person name="Peters R."/>
            <person name="Mayer C."/>
            <person name="Rust J."/>
            <person name="Gunkel S."/>
            <person name="Lesny P."/>
            <person name="Martin S."/>
            <person name="Oeyen J.P."/>
            <person name="Petersen M."/>
            <person name="Panagiotis P."/>
            <person name="Wilbrandt J."/>
            <person name="Tanja T."/>
        </authorList>
    </citation>
    <scope>NUCLEOTIDE SEQUENCE</scope>
    <source>
        <strain evidence="11">GBR_01_08_01A</strain>
        <tissue evidence="11">Thorax + abdomen</tissue>
    </source>
</reference>
<keyword evidence="2" id="KW-1003">Cell membrane</keyword>
<evidence type="ECO:0000256" key="3">
    <source>
        <dbReference type="ARBA" id="ARBA00022606"/>
    </source>
</evidence>
<dbReference type="InterPro" id="IPR004117">
    <property type="entry name" value="7tm6_olfct_rcpt"/>
</dbReference>
<dbReference type="Pfam" id="PF02949">
    <property type="entry name" value="7tm_6"/>
    <property type="match status" value="1"/>
</dbReference>
<feature type="transmembrane region" description="Helical" evidence="10">
    <location>
        <begin position="213"/>
        <end position="233"/>
    </location>
</feature>
<dbReference type="GO" id="GO:0007165">
    <property type="term" value="P:signal transduction"/>
    <property type="evidence" value="ECO:0007669"/>
    <property type="project" value="UniProtKB-KW"/>
</dbReference>
<name>A0AAD9VRA6_9HYME</name>
<dbReference type="GO" id="GO:0005549">
    <property type="term" value="F:odorant binding"/>
    <property type="evidence" value="ECO:0007669"/>
    <property type="project" value="InterPro"/>
</dbReference>
<comment type="caution">
    <text evidence="10">Lacks conserved residue(s) required for the propagation of feature annotation.</text>
</comment>
<sequence>MFLVLELEDLYNHLKLGSALSFFLMAAIKYFVLIIRENDIRSCINCIEMDWKNIRYMKDKNIMIKNAKFGRKLILVCGVFMYGGVIFYYVALPMTYPKAVDESRNITYRRLVYPVPKIVADIQVSPVNEIFYILQLLSGLVAHNITVATCGLAALLAMHACGQLEILISWLECLLDDRENASDTIDNRLADIVEQHVRVLSFIKRTQKIIKEISLVEIVGCTLNMCCLGYYCMVEWDIRQPLGSVTYLILLTSVTFNIFIFCYIGEILAEQTLKVGEKSYMIEWYRLPGKKNLALVLIIMMSNTSTRLTAGNLIPLSINSFSDVIKSAGAYLNMLRTFTI</sequence>
<dbReference type="PANTHER" id="PTHR21137:SF35">
    <property type="entry name" value="ODORANT RECEPTOR 19A-RELATED"/>
    <property type="match status" value="1"/>
</dbReference>
<evidence type="ECO:0000256" key="6">
    <source>
        <dbReference type="ARBA" id="ARBA00022989"/>
    </source>
</evidence>
<keyword evidence="5 10" id="KW-0552">Olfaction</keyword>
<dbReference type="GO" id="GO:0005886">
    <property type="term" value="C:plasma membrane"/>
    <property type="evidence" value="ECO:0007669"/>
    <property type="project" value="UniProtKB-SubCell"/>
</dbReference>
<reference evidence="11" key="2">
    <citation type="journal article" date="2023" name="Commun. Biol.">
        <title>Intrasexual cuticular hydrocarbon dimorphism in a wasp sheds light on hydrocarbon biosynthesis genes in Hymenoptera.</title>
        <authorList>
            <person name="Moris V.C."/>
            <person name="Podsiadlowski L."/>
            <person name="Martin S."/>
            <person name="Oeyen J.P."/>
            <person name="Donath A."/>
            <person name="Petersen M."/>
            <person name="Wilbrandt J."/>
            <person name="Misof B."/>
            <person name="Liedtke D."/>
            <person name="Thamm M."/>
            <person name="Scheiner R."/>
            <person name="Schmitt T."/>
            <person name="Niehuis O."/>
        </authorList>
    </citation>
    <scope>NUCLEOTIDE SEQUENCE</scope>
    <source>
        <strain evidence="11">GBR_01_08_01A</strain>
    </source>
</reference>
<comment type="similarity">
    <text evidence="10">Belongs to the insect chemoreceptor superfamily. Heteromeric odorant receptor channel (TC 1.A.69) family.</text>
</comment>
<evidence type="ECO:0000313" key="12">
    <source>
        <dbReference type="Proteomes" id="UP001258017"/>
    </source>
</evidence>
<keyword evidence="7 10" id="KW-0472">Membrane</keyword>
<dbReference type="PANTHER" id="PTHR21137">
    <property type="entry name" value="ODORANT RECEPTOR"/>
    <property type="match status" value="1"/>
</dbReference>
<accession>A0AAD9VRA6</accession>
<comment type="caution">
    <text evidence="11">The sequence shown here is derived from an EMBL/GenBank/DDBJ whole genome shotgun (WGS) entry which is preliminary data.</text>
</comment>
<evidence type="ECO:0000256" key="7">
    <source>
        <dbReference type="ARBA" id="ARBA00023136"/>
    </source>
</evidence>
<dbReference type="EMBL" id="JAIFRP010000030">
    <property type="protein sequence ID" value="KAK2583187.1"/>
    <property type="molecule type" value="Genomic_DNA"/>
</dbReference>
<dbReference type="Proteomes" id="UP001258017">
    <property type="component" value="Unassembled WGS sequence"/>
</dbReference>
<dbReference type="AlphaFoldDB" id="A0AAD9VRA6"/>
<evidence type="ECO:0000256" key="4">
    <source>
        <dbReference type="ARBA" id="ARBA00022692"/>
    </source>
</evidence>
<protein>
    <recommendedName>
        <fullName evidence="10">Odorant receptor</fullName>
    </recommendedName>
</protein>
<keyword evidence="4 10" id="KW-0812">Transmembrane</keyword>
<keyword evidence="3 10" id="KW-0716">Sensory transduction</keyword>
<organism evidence="11 12">
    <name type="scientific">Odynerus spinipes</name>
    <dbReference type="NCBI Taxonomy" id="1348599"/>
    <lineage>
        <taxon>Eukaryota</taxon>
        <taxon>Metazoa</taxon>
        <taxon>Ecdysozoa</taxon>
        <taxon>Arthropoda</taxon>
        <taxon>Hexapoda</taxon>
        <taxon>Insecta</taxon>
        <taxon>Pterygota</taxon>
        <taxon>Neoptera</taxon>
        <taxon>Endopterygota</taxon>
        <taxon>Hymenoptera</taxon>
        <taxon>Apocrita</taxon>
        <taxon>Aculeata</taxon>
        <taxon>Vespoidea</taxon>
        <taxon>Vespidae</taxon>
        <taxon>Eumeninae</taxon>
        <taxon>Odynerus</taxon>
    </lineage>
</organism>
<evidence type="ECO:0000256" key="9">
    <source>
        <dbReference type="ARBA" id="ARBA00023224"/>
    </source>
</evidence>
<feature type="transmembrane region" description="Helical" evidence="10">
    <location>
        <begin position="130"/>
        <end position="157"/>
    </location>
</feature>
<keyword evidence="6 10" id="KW-1133">Transmembrane helix</keyword>